<dbReference type="RefSeq" id="WP_212785579.1">
    <property type="nucleotide sequence ID" value="NZ_AP019536.1"/>
</dbReference>
<evidence type="ECO:0000256" key="2">
    <source>
        <dbReference type="ARBA" id="ARBA00022969"/>
    </source>
</evidence>
<keyword evidence="4" id="KW-1185">Reference proteome</keyword>
<dbReference type="InterPro" id="IPR020916">
    <property type="entry name" value="Gln_gamma-glutamylTfrase_bac"/>
</dbReference>
<protein>
    <submittedName>
        <fullName evidence="3">Lipoprotein</fullName>
    </submittedName>
</protein>
<evidence type="ECO:0000256" key="1">
    <source>
        <dbReference type="ARBA" id="ARBA00022679"/>
    </source>
</evidence>
<keyword evidence="2" id="KW-0749">Sporulation</keyword>
<dbReference type="KEGG" id="fku:FGKAn22_20280"/>
<organism evidence="3 4">
    <name type="scientific">Ferrigenium kumadai</name>
    <dbReference type="NCBI Taxonomy" id="1682490"/>
    <lineage>
        <taxon>Bacteria</taxon>
        <taxon>Pseudomonadati</taxon>
        <taxon>Pseudomonadota</taxon>
        <taxon>Betaproteobacteria</taxon>
        <taxon>Nitrosomonadales</taxon>
        <taxon>Gallionellaceae</taxon>
        <taxon>Ferrigenium</taxon>
    </lineage>
</organism>
<proteinExistence type="predicted"/>
<dbReference type="Proteomes" id="UP001319121">
    <property type="component" value="Chromosome"/>
</dbReference>
<accession>A0AAN1T1L3</accession>
<evidence type="ECO:0000313" key="4">
    <source>
        <dbReference type="Proteomes" id="UP001319121"/>
    </source>
</evidence>
<keyword evidence="3" id="KW-0449">Lipoprotein</keyword>
<name>A0AAN1T1L3_9PROT</name>
<dbReference type="Pfam" id="PF20085">
    <property type="entry name" value="TGL"/>
    <property type="match status" value="1"/>
</dbReference>
<gene>
    <name evidence="3" type="ORF">FGKAn22_20280</name>
</gene>
<evidence type="ECO:0000313" key="3">
    <source>
        <dbReference type="EMBL" id="BBJ00336.1"/>
    </source>
</evidence>
<reference evidence="3 4" key="1">
    <citation type="submission" date="2019-03" db="EMBL/GenBank/DDBJ databases">
        <title>Complete genome sequence of Ferrigenium kumadai strain An22, a microaerophilic iron-oxidizing bacterium isolated from a paddy field soil.</title>
        <authorList>
            <person name="Watanabe T."/>
            <person name="Asakawa S."/>
        </authorList>
    </citation>
    <scope>NUCLEOTIDE SEQUENCE [LARGE SCALE GENOMIC DNA]</scope>
    <source>
        <strain evidence="3 4">An22</strain>
    </source>
</reference>
<sequence>MDIRQSTGGILIRGESAPDMAETGRKFFEQAAAHGIDQYMEATDAGEQGVRFRLRPDLRHQWAPGCDTRQLCERLGLDSLSNPSDLEKEILLAMLLGPVTFEYPSHDELVASIRVRRNVAEAARRTALAFHTSKIERPTDYWTYTEERGFTILPGKPLIEALRKATQPEVSGQQYSFSCYRATEYVMLLGIAQELATCNPVLLQQLQRQWESRAIMSRQYHDVFLREYGSMDEPLPPGYYVPGERLWFRNPDERSADVSGYEGSWVIYMGGGLFTNFWNCDKPYTLASKCIEIYHWRDGVYQDAEGNSQMDEAIVEERVRATLSTPGEVERILNRMMRMRDPQDVYADGGCIDASREYARWICPSTADLILPQE</sequence>
<dbReference type="GO" id="GO:0030435">
    <property type="term" value="P:sporulation resulting in formation of a cellular spore"/>
    <property type="evidence" value="ECO:0007669"/>
    <property type="project" value="UniProtKB-KW"/>
</dbReference>
<keyword evidence="1" id="KW-0808">Transferase</keyword>
<dbReference type="AlphaFoldDB" id="A0AAN1T1L3"/>
<dbReference type="GO" id="GO:0003810">
    <property type="term" value="F:protein-glutamine gamma-glutamyltransferase activity"/>
    <property type="evidence" value="ECO:0007669"/>
    <property type="project" value="InterPro"/>
</dbReference>
<dbReference type="EMBL" id="AP019536">
    <property type="protein sequence ID" value="BBJ00336.1"/>
    <property type="molecule type" value="Genomic_DNA"/>
</dbReference>